<evidence type="ECO:0000256" key="1">
    <source>
        <dbReference type="ARBA" id="ARBA00022553"/>
    </source>
</evidence>
<proteinExistence type="predicted"/>
<dbReference type="InterPro" id="IPR058245">
    <property type="entry name" value="NreC/VraR/RcsB-like_REC"/>
</dbReference>
<dbReference type="SUPFAM" id="SSF52172">
    <property type="entry name" value="CheY-like"/>
    <property type="match status" value="1"/>
</dbReference>
<dbReference type="EMBL" id="BAAAQY010000007">
    <property type="protein sequence ID" value="GAA2238968.1"/>
    <property type="molecule type" value="Genomic_DNA"/>
</dbReference>
<dbReference type="RefSeq" id="WP_259481394.1">
    <property type="nucleotide sequence ID" value="NZ_BAAAQY010000007.1"/>
</dbReference>
<dbReference type="PROSITE" id="PS50110">
    <property type="entry name" value="RESPONSE_REGULATORY"/>
    <property type="match status" value="1"/>
</dbReference>
<keyword evidence="2" id="KW-0238">DNA-binding</keyword>
<dbReference type="InterPro" id="IPR001789">
    <property type="entry name" value="Sig_transdc_resp-reg_receiver"/>
</dbReference>
<protein>
    <submittedName>
        <fullName evidence="6">Response regulator transcription factor</fullName>
    </submittedName>
</protein>
<evidence type="ECO:0000256" key="2">
    <source>
        <dbReference type="ARBA" id="ARBA00023125"/>
    </source>
</evidence>
<dbReference type="Pfam" id="PF00196">
    <property type="entry name" value="GerE"/>
    <property type="match status" value="1"/>
</dbReference>
<dbReference type="PANTHER" id="PTHR43214:SF43">
    <property type="entry name" value="TWO-COMPONENT RESPONSE REGULATOR"/>
    <property type="match status" value="1"/>
</dbReference>
<evidence type="ECO:0000259" key="5">
    <source>
        <dbReference type="PROSITE" id="PS50110"/>
    </source>
</evidence>
<dbReference type="SMART" id="SM00421">
    <property type="entry name" value="HTH_LUXR"/>
    <property type="match status" value="1"/>
</dbReference>
<comment type="caution">
    <text evidence="6">The sequence shown here is derived from an EMBL/GenBank/DDBJ whole genome shotgun (WGS) entry which is preliminary data.</text>
</comment>
<dbReference type="CDD" id="cd17535">
    <property type="entry name" value="REC_NarL-like"/>
    <property type="match status" value="1"/>
</dbReference>
<feature type="domain" description="Response regulatory" evidence="5">
    <location>
        <begin position="4"/>
        <end position="121"/>
    </location>
</feature>
<dbReference type="InterPro" id="IPR039420">
    <property type="entry name" value="WalR-like"/>
</dbReference>
<evidence type="ECO:0000256" key="3">
    <source>
        <dbReference type="PROSITE-ProRule" id="PRU00169"/>
    </source>
</evidence>
<dbReference type="InterPro" id="IPR000792">
    <property type="entry name" value="Tscrpt_reg_LuxR_C"/>
</dbReference>
<dbReference type="PROSITE" id="PS50043">
    <property type="entry name" value="HTH_LUXR_2"/>
    <property type="match status" value="1"/>
</dbReference>
<dbReference type="SMART" id="SM00448">
    <property type="entry name" value="REC"/>
    <property type="match status" value="1"/>
</dbReference>
<keyword evidence="1 3" id="KW-0597">Phosphoprotein</keyword>
<dbReference type="SUPFAM" id="SSF46894">
    <property type="entry name" value="C-terminal effector domain of the bipartite response regulators"/>
    <property type="match status" value="1"/>
</dbReference>
<organism evidence="6 7">
    <name type="scientific">Herbiconiux moechotypicola</name>
    <dbReference type="NCBI Taxonomy" id="637393"/>
    <lineage>
        <taxon>Bacteria</taxon>
        <taxon>Bacillati</taxon>
        <taxon>Actinomycetota</taxon>
        <taxon>Actinomycetes</taxon>
        <taxon>Micrococcales</taxon>
        <taxon>Microbacteriaceae</taxon>
        <taxon>Herbiconiux</taxon>
    </lineage>
</organism>
<evidence type="ECO:0000313" key="7">
    <source>
        <dbReference type="Proteomes" id="UP001500929"/>
    </source>
</evidence>
<gene>
    <name evidence="6" type="ORF">GCM10009851_25180</name>
</gene>
<dbReference type="Gene3D" id="3.40.50.2300">
    <property type="match status" value="1"/>
</dbReference>
<dbReference type="InterPro" id="IPR011006">
    <property type="entry name" value="CheY-like_superfamily"/>
</dbReference>
<evidence type="ECO:0000313" key="6">
    <source>
        <dbReference type="EMBL" id="GAA2238968.1"/>
    </source>
</evidence>
<sequence length="213" mass="22291">MGVRVCVVEDQPLYRQMLTGLLGAAPGVVVEATADSFAEAIRVELRSVDVALVDVHLGDGDGIDLGLALRRRRPETAIVLLSASDSSHRLLALPASERGHWSYLSKTSALSASSLVGAIASAASGRSVIDRSVLEGRAPVRSGPLDTLTARQLEVLRLLSAGLTNAAIAEELGIAVRSVDNHVNAVYEALGVAATSRVNPRVSAAALFLEHSR</sequence>
<dbReference type="PRINTS" id="PR00038">
    <property type="entry name" value="HTHLUXR"/>
</dbReference>
<accession>A0ABN3DR23</accession>
<name>A0ABN3DR23_9MICO</name>
<dbReference type="Proteomes" id="UP001500929">
    <property type="component" value="Unassembled WGS sequence"/>
</dbReference>
<evidence type="ECO:0000259" key="4">
    <source>
        <dbReference type="PROSITE" id="PS50043"/>
    </source>
</evidence>
<feature type="modified residue" description="4-aspartylphosphate" evidence="3">
    <location>
        <position position="54"/>
    </location>
</feature>
<keyword evidence="7" id="KW-1185">Reference proteome</keyword>
<dbReference type="Pfam" id="PF00072">
    <property type="entry name" value="Response_reg"/>
    <property type="match status" value="1"/>
</dbReference>
<dbReference type="PANTHER" id="PTHR43214">
    <property type="entry name" value="TWO-COMPONENT RESPONSE REGULATOR"/>
    <property type="match status" value="1"/>
</dbReference>
<dbReference type="CDD" id="cd06170">
    <property type="entry name" value="LuxR_C_like"/>
    <property type="match status" value="1"/>
</dbReference>
<dbReference type="InterPro" id="IPR016032">
    <property type="entry name" value="Sig_transdc_resp-reg_C-effctor"/>
</dbReference>
<reference evidence="6 7" key="1">
    <citation type="journal article" date="2019" name="Int. J. Syst. Evol. Microbiol.">
        <title>The Global Catalogue of Microorganisms (GCM) 10K type strain sequencing project: providing services to taxonomists for standard genome sequencing and annotation.</title>
        <authorList>
            <consortium name="The Broad Institute Genomics Platform"/>
            <consortium name="The Broad Institute Genome Sequencing Center for Infectious Disease"/>
            <person name="Wu L."/>
            <person name="Ma J."/>
        </authorList>
    </citation>
    <scope>NUCLEOTIDE SEQUENCE [LARGE SCALE GENOMIC DNA]</scope>
    <source>
        <strain evidence="6 7">JCM 16117</strain>
    </source>
</reference>
<feature type="domain" description="HTH luxR-type" evidence="4">
    <location>
        <begin position="141"/>
        <end position="208"/>
    </location>
</feature>